<dbReference type="RefSeq" id="XP_005648858.1">
    <property type="nucleotide sequence ID" value="XM_005648801.1"/>
</dbReference>
<name>I0Z0Z5_COCSC</name>
<accession>I0Z0Z5</accession>
<gene>
    <name evidence="2" type="ORF">COCSUDRAFT_62813</name>
</gene>
<comment type="caution">
    <text evidence="2">The sequence shown here is derived from an EMBL/GenBank/DDBJ whole genome shotgun (WGS) entry which is preliminary data.</text>
</comment>
<evidence type="ECO:0000313" key="2">
    <source>
        <dbReference type="EMBL" id="EIE24314.1"/>
    </source>
</evidence>
<feature type="region of interest" description="Disordered" evidence="1">
    <location>
        <begin position="25"/>
        <end position="54"/>
    </location>
</feature>
<organism evidence="2 3">
    <name type="scientific">Coccomyxa subellipsoidea (strain C-169)</name>
    <name type="common">Green microalga</name>
    <dbReference type="NCBI Taxonomy" id="574566"/>
    <lineage>
        <taxon>Eukaryota</taxon>
        <taxon>Viridiplantae</taxon>
        <taxon>Chlorophyta</taxon>
        <taxon>core chlorophytes</taxon>
        <taxon>Trebouxiophyceae</taxon>
        <taxon>Trebouxiophyceae incertae sedis</taxon>
        <taxon>Coccomyxaceae</taxon>
        <taxon>Coccomyxa</taxon>
        <taxon>Coccomyxa subellipsoidea</taxon>
    </lineage>
</organism>
<keyword evidence="3" id="KW-1185">Reference proteome</keyword>
<feature type="compositionally biased region" description="Pro residues" evidence="1">
    <location>
        <begin position="37"/>
        <end position="48"/>
    </location>
</feature>
<proteinExistence type="predicted"/>
<dbReference type="Proteomes" id="UP000007264">
    <property type="component" value="Unassembled WGS sequence"/>
</dbReference>
<dbReference type="GeneID" id="17042312"/>
<reference evidence="2 3" key="1">
    <citation type="journal article" date="2012" name="Genome Biol.">
        <title>The genome of the polar eukaryotic microalga coccomyxa subellipsoidea reveals traits of cold adaptation.</title>
        <authorList>
            <person name="Blanc G."/>
            <person name="Agarkova I."/>
            <person name="Grimwood J."/>
            <person name="Kuo A."/>
            <person name="Brueggeman A."/>
            <person name="Dunigan D."/>
            <person name="Gurnon J."/>
            <person name="Ladunga I."/>
            <person name="Lindquist E."/>
            <person name="Lucas S."/>
            <person name="Pangilinan J."/>
            <person name="Proschold T."/>
            <person name="Salamov A."/>
            <person name="Schmutz J."/>
            <person name="Weeks D."/>
            <person name="Yamada T."/>
            <person name="Claverie J.M."/>
            <person name="Grigoriev I."/>
            <person name="Van Etten J."/>
            <person name="Lomsadze A."/>
            <person name="Borodovsky M."/>
        </authorList>
    </citation>
    <scope>NUCLEOTIDE SEQUENCE [LARGE SCALE GENOMIC DNA]</scope>
    <source>
        <strain evidence="2 3">C-169</strain>
    </source>
</reference>
<sequence length="143" mass="15459">MPPYWEDESSCPFDEACSTDSLLSASTDGYGAESQLPVPPNTEFPSPQPIGATTLSARRGPLVDDSAYMPGGNALAQTCIEEAARQLQSVASCTVIRETGTEIVTEVQARETTVVTNDPAQEISQCPEVSWRIAMGWFYGCRY</sequence>
<dbReference type="EMBL" id="AGSI01000006">
    <property type="protein sequence ID" value="EIE24314.1"/>
    <property type="molecule type" value="Genomic_DNA"/>
</dbReference>
<protein>
    <submittedName>
        <fullName evidence="2">Uncharacterized protein</fullName>
    </submittedName>
</protein>
<dbReference type="KEGG" id="csl:COCSUDRAFT_62813"/>
<evidence type="ECO:0000256" key="1">
    <source>
        <dbReference type="SAM" id="MobiDB-lite"/>
    </source>
</evidence>
<dbReference type="AlphaFoldDB" id="I0Z0Z5"/>
<evidence type="ECO:0000313" key="3">
    <source>
        <dbReference type="Proteomes" id="UP000007264"/>
    </source>
</evidence>